<evidence type="ECO:0000256" key="1">
    <source>
        <dbReference type="SAM" id="MobiDB-lite"/>
    </source>
</evidence>
<protein>
    <submittedName>
        <fullName evidence="3">Uncharacterized protein</fullName>
    </submittedName>
</protein>
<reference evidence="3" key="1">
    <citation type="journal article" date="2019" name="bioRxiv">
        <title>The Genome of the Zebra Mussel, Dreissena polymorpha: A Resource for Invasive Species Research.</title>
        <authorList>
            <person name="McCartney M.A."/>
            <person name="Auch B."/>
            <person name="Kono T."/>
            <person name="Mallez S."/>
            <person name="Zhang Y."/>
            <person name="Obille A."/>
            <person name="Becker A."/>
            <person name="Abrahante J.E."/>
            <person name="Garbe J."/>
            <person name="Badalamenti J.P."/>
            <person name="Herman A."/>
            <person name="Mangelson H."/>
            <person name="Liachko I."/>
            <person name="Sullivan S."/>
            <person name="Sone E.D."/>
            <person name="Koren S."/>
            <person name="Silverstein K.A.T."/>
            <person name="Beckman K.B."/>
            <person name="Gohl D.M."/>
        </authorList>
    </citation>
    <scope>NUCLEOTIDE SEQUENCE</scope>
    <source>
        <strain evidence="3">Duluth1</strain>
        <tissue evidence="3">Whole animal</tissue>
    </source>
</reference>
<feature type="region of interest" description="Disordered" evidence="1">
    <location>
        <begin position="296"/>
        <end position="332"/>
    </location>
</feature>
<comment type="caution">
    <text evidence="3">The sequence shown here is derived from an EMBL/GenBank/DDBJ whole genome shotgun (WGS) entry which is preliminary data.</text>
</comment>
<dbReference type="EMBL" id="JAIWYP010000010">
    <property type="protein sequence ID" value="KAH3746995.1"/>
    <property type="molecule type" value="Genomic_DNA"/>
</dbReference>
<gene>
    <name evidence="3" type="ORF">DPMN_181415</name>
</gene>
<evidence type="ECO:0000313" key="3">
    <source>
        <dbReference type="EMBL" id="KAH3746995.1"/>
    </source>
</evidence>
<reference evidence="3" key="2">
    <citation type="submission" date="2020-11" db="EMBL/GenBank/DDBJ databases">
        <authorList>
            <person name="McCartney M.A."/>
            <person name="Auch B."/>
            <person name="Kono T."/>
            <person name="Mallez S."/>
            <person name="Becker A."/>
            <person name="Gohl D.M."/>
            <person name="Silverstein K.A.T."/>
            <person name="Koren S."/>
            <person name="Bechman K.B."/>
            <person name="Herman A."/>
            <person name="Abrahante J.E."/>
            <person name="Garbe J."/>
        </authorList>
    </citation>
    <scope>NUCLEOTIDE SEQUENCE</scope>
    <source>
        <strain evidence="3">Duluth1</strain>
        <tissue evidence="3">Whole animal</tissue>
    </source>
</reference>
<keyword evidence="2" id="KW-0812">Transmembrane</keyword>
<accession>A0A9D4I3P8</accession>
<keyword evidence="2" id="KW-0472">Membrane</keyword>
<organism evidence="3 4">
    <name type="scientific">Dreissena polymorpha</name>
    <name type="common">Zebra mussel</name>
    <name type="synonym">Mytilus polymorpha</name>
    <dbReference type="NCBI Taxonomy" id="45954"/>
    <lineage>
        <taxon>Eukaryota</taxon>
        <taxon>Metazoa</taxon>
        <taxon>Spiralia</taxon>
        <taxon>Lophotrochozoa</taxon>
        <taxon>Mollusca</taxon>
        <taxon>Bivalvia</taxon>
        <taxon>Autobranchia</taxon>
        <taxon>Heteroconchia</taxon>
        <taxon>Euheterodonta</taxon>
        <taxon>Imparidentia</taxon>
        <taxon>Neoheterodontei</taxon>
        <taxon>Myida</taxon>
        <taxon>Dreissenoidea</taxon>
        <taxon>Dreissenidae</taxon>
        <taxon>Dreissena</taxon>
    </lineage>
</organism>
<feature type="compositionally biased region" description="Low complexity" evidence="1">
    <location>
        <begin position="298"/>
        <end position="309"/>
    </location>
</feature>
<dbReference type="AlphaFoldDB" id="A0A9D4I3P8"/>
<keyword evidence="4" id="KW-1185">Reference proteome</keyword>
<dbReference type="Proteomes" id="UP000828390">
    <property type="component" value="Unassembled WGS sequence"/>
</dbReference>
<proteinExistence type="predicted"/>
<feature type="transmembrane region" description="Helical" evidence="2">
    <location>
        <begin position="160"/>
        <end position="183"/>
    </location>
</feature>
<sequence>MKKVLVRLTNCFKKEMSLQIRLSIIAWLAMVIRPSLEVILDKKKEEIHLPIECSFNGDISFKFTSKLSKKTQTIAACSTTINSCYLSDQLLAQRYAISKSNVGGELLIIEVSENSFGTYTCYETYNSTNSAAVDVGANDLDTSRCAAACTVVEANSSSSIGLILAGVQTLLLIACIACVIFRVNCKAFCTKRKELETEDTSDDFTKIDCEDELLKDSRAKHVSYDGIQLDSENFYMAAVPLVQTSYKTNETNMLMQSKSVPTDPYLQYKYTTHETHKLTQPQRVPLAADPPIRHPYFSTNTTTKTSSRSVNHRLANSRAGMPHRSQNNRFNV</sequence>
<name>A0A9D4I3P8_DREPO</name>
<evidence type="ECO:0000313" key="4">
    <source>
        <dbReference type="Proteomes" id="UP000828390"/>
    </source>
</evidence>
<evidence type="ECO:0000256" key="2">
    <source>
        <dbReference type="SAM" id="Phobius"/>
    </source>
</evidence>
<keyword evidence="2" id="KW-1133">Transmembrane helix</keyword>